<reference evidence="1" key="1">
    <citation type="journal article" date="2015" name="Nature">
        <title>Complex archaea that bridge the gap between prokaryotes and eukaryotes.</title>
        <authorList>
            <person name="Spang A."/>
            <person name="Saw J.H."/>
            <person name="Jorgensen S.L."/>
            <person name="Zaremba-Niedzwiedzka K."/>
            <person name="Martijn J."/>
            <person name="Lind A.E."/>
            <person name="van Eijk R."/>
            <person name="Schleper C."/>
            <person name="Guy L."/>
            <person name="Ettema T.J."/>
        </authorList>
    </citation>
    <scope>NUCLEOTIDE SEQUENCE</scope>
</reference>
<dbReference type="AlphaFoldDB" id="A0A0F9BR46"/>
<proteinExistence type="predicted"/>
<gene>
    <name evidence="1" type="ORF">LCGC14_2697660</name>
</gene>
<organism evidence="1">
    <name type="scientific">marine sediment metagenome</name>
    <dbReference type="NCBI Taxonomy" id="412755"/>
    <lineage>
        <taxon>unclassified sequences</taxon>
        <taxon>metagenomes</taxon>
        <taxon>ecological metagenomes</taxon>
    </lineage>
</organism>
<accession>A0A0F9BR46</accession>
<evidence type="ECO:0000313" key="1">
    <source>
        <dbReference type="EMBL" id="KKK92959.1"/>
    </source>
</evidence>
<comment type="caution">
    <text evidence="1">The sequence shown here is derived from an EMBL/GenBank/DDBJ whole genome shotgun (WGS) entry which is preliminary data.</text>
</comment>
<protein>
    <submittedName>
        <fullName evidence="1">Uncharacterized protein</fullName>
    </submittedName>
</protein>
<sequence length="113" mass="12361">MPKINIDDLVEPIEVTVGGKMYTVADISPELANQMAKISTDAEKAEKAGKKPNPTDTTAMMVIMAKMLGAPEKEIAKLGMRKRLMLMRMVMGTINEEIEGKNDLKAVAAKLQQ</sequence>
<name>A0A0F9BR46_9ZZZZ</name>
<dbReference type="EMBL" id="LAZR01047979">
    <property type="protein sequence ID" value="KKK92959.1"/>
    <property type="molecule type" value="Genomic_DNA"/>
</dbReference>